<feature type="binding site" evidence="14">
    <location>
        <position position="212"/>
    </location>
    <ligand>
        <name>substrate</name>
    </ligand>
</feature>
<evidence type="ECO:0000256" key="2">
    <source>
        <dbReference type="ARBA" id="ARBA00004882"/>
    </source>
</evidence>
<evidence type="ECO:0000256" key="10">
    <source>
        <dbReference type="ARBA" id="ARBA00023002"/>
    </source>
</evidence>
<evidence type="ECO:0000256" key="12">
    <source>
        <dbReference type="PIRNR" id="PIRNR006769"/>
    </source>
</evidence>
<dbReference type="SUPFAM" id="SSF53927">
    <property type="entry name" value="Cytidine deaminase-like"/>
    <property type="match status" value="1"/>
</dbReference>
<feature type="binding site" evidence="14">
    <location>
        <position position="201"/>
    </location>
    <ligand>
        <name>NADP(+)</name>
        <dbReference type="ChEBI" id="CHEBI:58349"/>
    </ligand>
</feature>
<dbReference type="Gene3D" id="3.40.430.10">
    <property type="entry name" value="Dihydrofolate Reductase, subunit A"/>
    <property type="match status" value="1"/>
</dbReference>
<dbReference type="GO" id="GO:0008270">
    <property type="term" value="F:zinc ion binding"/>
    <property type="evidence" value="ECO:0007669"/>
    <property type="project" value="InterPro"/>
</dbReference>
<keyword evidence="6 12" id="KW-0686">Riboflavin biosynthesis</keyword>
<feature type="binding site" evidence="14">
    <location>
        <position position="205"/>
    </location>
    <ligand>
        <name>NADP(+)</name>
        <dbReference type="ChEBI" id="CHEBI:58349"/>
    </ligand>
</feature>
<feature type="active site" description="Proton donor" evidence="13">
    <location>
        <position position="56"/>
    </location>
</feature>
<dbReference type="PROSITE" id="PS00903">
    <property type="entry name" value="CYT_DCMP_DEAMINASES_1"/>
    <property type="match status" value="1"/>
</dbReference>
<dbReference type="RefSeq" id="WP_121934303.1">
    <property type="nucleotide sequence ID" value="NZ_RDOJ01000006.1"/>
</dbReference>
<evidence type="ECO:0000256" key="9">
    <source>
        <dbReference type="ARBA" id="ARBA00022857"/>
    </source>
</evidence>
<proteinExistence type="inferred from homology"/>
<evidence type="ECO:0000256" key="13">
    <source>
        <dbReference type="PIRSR" id="PIRSR006769-1"/>
    </source>
</evidence>
<dbReference type="NCBIfam" id="TIGR00326">
    <property type="entry name" value="eubact_ribD"/>
    <property type="match status" value="1"/>
</dbReference>
<gene>
    <name evidence="17" type="primary">ribD</name>
    <name evidence="17" type="ORF">EAH69_06125</name>
</gene>
<keyword evidence="9 12" id="KW-0521">NADP</keyword>
<dbReference type="EC" id="3.5.4.26" evidence="12"/>
<comment type="cofactor">
    <cofactor evidence="12 15">
        <name>Zn(2+)</name>
        <dbReference type="ChEBI" id="CHEBI:29105"/>
    </cofactor>
    <text evidence="12 15">Binds 1 zinc ion.</text>
</comment>
<dbReference type="InterPro" id="IPR016193">
    <property type="entry name" value="Cytidine_deaminase-like"/>
</dbReference>
<feature type="binding site" evidence="15">
    <location>
        <position position="90"/>
    </location>
    <ligand>
        <name>Zn(2+)</name>
        <dbReference type="ChEBI" id="CHEBI:29105"/>
        <note>catalytic</note>
    </ligand>
</feature>
<dbReference type="Pfam" id="PF01872">
    <property type="entry name" value="RibD_C"/>
    <property type="match status" value="1"/>
</dbReference>
<dbReference type="GO" id="GO:0008703">
    <property type="term" value="F:5-amino-6-(5-phosphoribosylamino)uracil reductase activity"/>
    <property type="evidence" value="ECO:0007669"/>
    <property type="project" value="UniProtKB-EC"/>
</dbReference>
<dbReference type="EC" id="1.1.1.193" evidence="12"/>
<evidence type="ECO:0000256" key="3">
    <source>
        <dbReference type="ARBA" id="ARBA00004910"/>
    </source>
</evidence>
<dbReference type="EMBL" id="RDOJ01000006">
    <property type="protein sequence ID" value="RLZ10718.1"/>
    <property type="molecule type" value="Genomic_DNA"/>
</dbReference>
<keyword evidence="11" id="KW-0511">Multifunctional enzyme</keyword>
<dbReference type="GO" id="GO:0008835">
    <property type="term" value="F:diaminohydroxyphosphoribosylaminopyrimidine deaminase activity"/>
    <property type="evidence" value="ECO:0007669"/>
    <property type="project" value="UniProtKB-EC"/>
</dbReference>
<feature type="binding site" evidence="14">
    <location>
        <position position="189"/>
    </location>
    <ligand>
        <name>substrate</name>
    </ligand>
</feature>
<feature type="domain" description="CMP/dCMP-type deaminase" evidence="16">
    <location>
        <begin position="5"/>
        <end position="121"/>
    </location>
</feature>
<dbReference type="InterPro" id="IPR016192">
    <property type="entry name" value="APOBEC/CMP_deaminase_Zn-bd"/>
</dbReference>
<dbReference type="InterPro" id="IPR002734">
    <property type="entry name" value="RibDG_C"/>
</dbReference>
<dbReference type="PROSITE" id="PS51747">
    <property type="entry name" value="CYT_DCMP_DEAMINASES_2"/>
    <property type="match status" value="1"/>
</dbReference>
<evidence type="ECO:0000313" key="18">
    <source>
        <dbReference type="Proteomes" id="UP000275348"/>
    </source>
</evidence>
<feature type="binding site" evidence="14">
    <location>
        <position position="160"/>
    </location>
    <ligand>
        <name>NADP(+)</name>
        <dbReference type="ChEBI" id="CHEBI:58349"/>
    </ligand>
</feature>
<dbReference type="GO" id="GO:0009231">
    <property type="term" value="P:riboflavin biosynthetic process"/>
    <property type="evidence" value="ECO:0007669"/>
    <property type="project" value="UniProtKB-UniPathway"/>
</dbReference>
<keyword evidence="8 12" id="KW-0862">Zinc</keyword>
<feature type="binding site" evidence="14">
    <location>
        <position position="209"/>
    </location>
    <ligand>
        <name>substrate</name>
    </ligand>
</feature>
<comment type="similarity">
    <text evidence="4 12">In the N-terminal section; belongs to the cytidine and deoxycytidylate deaminase family.</text>
</comment>
<evidence type="ECO:0000256" key="8">
    <source>
        <dbReference type="ARBA" id="ARBA00022833"/>
    </source>
</evidence>
<dbReference type="InterPro" id="IPR002125">
    <property type="entry name" value="CMP_dCMP_dom"/>
</dbReference>
<dbReference type="AlphaFoldDB" id="A0A3L9MCI4"/>
<comment type="catalytic activity">
    <reaction evidence="12">
        <text>2,5-diamino-6-hydroxy-4-(5-phosphoribosylamino)-pyrimidine + H2O + H(+) = 5-amino-6-(5-phospho-D-ribosylamino)uracil + NH4(+)</text>
        <dbReference type="Rhea" id="RHEA:21868"/>
        <dbReference type="ChEBI" id="CHEBI:15377"/>
        <dbReference type="ChEBI" id="CHEBI:15378"/>
        <dbReference type="ChEBI" id="CHEBI:28938"/>
        <dbReference type="ChEBI" id="CHEBI:58453"/>
        <dbReference type="ChEBI" id="CHEBI:58614"/>
        <dbReference type="EC" id="3.5.4.26"/>
    </reaction>
</comment>
<sequence>MSQNIIDEQFMARCIQIAQNGLGSTYPNPFVGSIIVHKGKIIGEGFTSKYGGPHAEVNAVNSVKDQSLLSECTLYVTLEPCSHFGKTPPCCDLVIAKNFKRVVIGTLDPFAEVNGQGYLRLLENGIDVTLGVLEKECIELNRRFITFHQEKRPYIILKWAQTQDGYMGHNDVQKWITNRFSKQIVHQWRTEEQAILVGKKTALIDNPQLNTRYWHGKNPLRLSIDKFLAIPRNYHLYDQNVPTVIFNAIEDSEQVNLKLIKIDFNENIIPPILDYLYQNNYQSLIVEGGSDTIQKFIDLNLWDEARILTSDTFWNEGILAPTVRGKRVNQHKVLNDYVTVIRNQENE</sequence>
<dbReference type="UniPathway" id="UPA00275">
    <property type="reaction ID" value="UER00401"/>
</dbReference>
<comment type="function">
    <text evidence="1 12">Converts 2,5-diamino-6-(ribosylamino)-4(3h)-pyrimidinone 5'-phosphate into 5-amino-6-(ribosylamino)-2,4(1h,3h)-pyrimidinedione 5'-phosphate.</text>
</comment>
<dbReference type="SUPFAM" id="SSF53597">
    <property type="entry name" value="Dihydrofolate reductase-like"/>
    <property type="match status" value="1"/>
</dbReference>
<keyword evidence="10 12" id="KW-0560">Oxidoreductase</keyword>
<comment type="catalytic activity">
    <reaction evidence="12">
        <text>5-amino-6-(5-phospho-D-ribitylamino)uracil + NADP(+) = 5-amino-6-(5-phospho-D-ribosylamino)uracil + NADPH + H(+)</text>
        <dbReference type="Rhea" id="RHEA:17845"/>
        <dbReference type="ChEBI" id="CHEBI:15378"/>
        <dbReference type="ChEBI" id="CHEBI:57783"/>
        <dbReference type="ChEBI" id="CHEBI:58349"/>
        <dbReference type="ChEBI" id="CHEBI:58421"/>
        <dbReference type="ChEBI" id="CHEBI:58453"/>
        <dbReference type="EC" id="1.1.1.193"/>
    </reaction>
</comment>
<evidence type="ECO:0000256" key="14">
    <source>
        <dbReference type="PIRSR" id="PIRSR006769-2"/>
    </source>
</evidence>
<dbReference type="InterPro" id="IPR024072">
    <property type="entry name" value="DHFR-like_dom_sf"/>
</dbReference>
<feature type="binding site" evidence="15">
    <location>
        <position position="81"/>
    </location>
    <ligand>
        <name>Zn(2+)</name>
        <dbReference type="ChEBI" id="CHEBI:29105"/>
        <note>catalytic</note>
    </ligand>
</feature>
<name>A0A3L9MCI4_9FLAO</name>
<dbReference type="OrthoDB" id="9800865at2"/>
<dbReference type="CDD" id="cd01284">
    <property type="entry name" value="Riboflavin_deaminase-reductase"/>
    <property type="match status" value="1"/>
</dbReference>
<evidence type="ECO:0000256" key="5">
    <source>
        <dbReference type="ARBA" id="ARBA00007417"/>
    </source>
</evidence>
<dbReference type="Proteomes" id="UP000275348">
    <property type="component" value="Unassembled WGS sequence"/>
</dbReference>
<accession>A0A3L9MCI4</accession>
<dbReference type="PANTHER" id="PTHR38011:SF7">
    <property type="entry name" value="2,5-DIAMINO-6-RIBOSYLAMINO-4(3H)-PYRIMIDINONE 5'-PHOSPHATE REDUCTASE"/>
    <property type="match status" value="1"/>
</dbReference>
<keyword evidence="7 12" id="KW-0479">Metal-binding</keyword>
<organism evidence="17 18">
    <name type="scientific">Faecalibacter macacae</name>
    <dbReference type="NCBI Taxonomy" id="1859289"/>
    <lineage>
        <taxon>Bacteria</taxon>
        <taxon>Pseudomonadati</taxon>
        <taxon>Bacteroidota</taxon>
        <taxon>Flavobacteriia</taxon>
        <taxon>Flavobacteriales</taxon>
        <taxon>Weeksellaceae</taxon>
        <taxon>Faecalibacter</taxon>
    </lineage>
</organism>
<reference evidence="17 18" key="1">
    <citation type="submission" date="2018-10" db="EMBL/GenBank/DDBJ databases">
        <authorList>
            <person name="Chen X."/>
        </authorList>
    </citation>
    <scope>NUCLEOTIDE SEQUENCE [LARGE SCALE GENOMIC DNA]</scope>
    <source>
        <strain evidence="17 18">YIM 102668</strain>
    </source>
</reference>
<dbReference type="Gene3D" id="3.40.140.10">
    <property type="entry name" value="Cytidine Deaminase, domain 2"/>
    <property type="match status" value="1"/>
</dbReference>
<evidence type="ECO:0000259" key="16">
    <source>
        <dbReference type="PROSITE" id="PS51747"/>
    </source>
</evidence>
<protein>
    <recommendedName>
        <fullName evidence="12">Riboflavin biosynthesis protein RibD</fullName>
    </recommendedName>
    <domain>
        <recommendedName>
            <fullName evidence="12">Diaminohydroxyphosphoribosylaminopyrimidine deaminase</fullName>
            <shortName evidence="12">DRAP deaminase</shortName>
            <ecNumber evidence="12">3.5.4.26</ecNumber>
        </recommendedName>
        <alternativeName>
            <fullName evidence="12">Riboflavin-specific deaminase</fullName>
        </alternativeName>
    </domain>
    <domain>
        <recommendedName>
            <fullName evidence="12">5-amino-6-(5-phosphoribosylamino)uracil reductase</fullName>
            <ecNumber evidence="12">1.1.1.193</ecNumber>
        </recommendedName>
        <alternativeName>
            <fullName evidence="12">HTP reductase</fullName>
        </alternativeName>
    </domain>
</protein>
<evidence type="ECO:0000256" key="4">
    <source>
        <dbReference type="ARBA" id="ARBA00005259"/>
    </source>
</evidence>
<dbReference type="Pfam" id="PF00383">
    <property type="entry name" value="dCMP_cyt_deam_1"/>
    <property type="match status" value="1"/>
</dbReference>
<evidence type="ECO:0000313" key="17">
    <source>
        <dbReference type="EMBL" id="RLZ10718.1"/>
    </source>
</evidence>
<comment type="caution">
    <text evidence="17">The sequence shown here is derived from an EMBL/GenBank/DDBJ whole genome shotgun (WGS) entry which is preliminary data.</text>
</comment>
<keyword evidence="18" id="KW-1185">Reference proteome</keyword>
<dbReference type="PANTHER" id="PTHR38011">
    <property type="entry name" value="DIHYDROFOLATE REDUCTASE FAMILY PROTEIN (AFU_ORTHOLOGUE AFUA_8G06820)"/>
    <property type="match status" value="1"/>
</dbReference>
<evidence type="ECO:0000256" key="15">
    <source>
        <dbReference type="PIRSR" id="PIRSR006769-3"/>
    </source>
</evidence>
<dbReference type="PIRSF" id="PIRSF006769">
    <property type="entry name" value="RibD"/>
    <property type="match status" value="1"/>
</dbReference>
<evidence type="ECO:0000256" key="11">
    <source>
        <dbReference type="ARBA" id="ARBA00023268"/>
    </source>
</evidence>
<evidence type="ECO:0000256" key="1">
    <source>
        <dbReference type="ARBA" id="ARBA00002151"/>
    </source>
</evidence>
<evidence type="ECO:0000256" key="6">
    <source>
        <dbReference type="ARBA" id="ARBA00022619"/>
    </source>
</evidence>
<comment type="pathway">
    <text evidence="3 12">Cofactor biosynthesis; riboflavin biosynthesis; 5-amino-6-(D-ribitylamino)uracil from GTP: step 3/4.</text>
</comment>
<comment type="similarity">
    <text evidence="5 12">In the C-terminal section; belongs to the HTP reductase family.</text>
</comment>
<keyword evidence="12 17" id="KW-0378">Hydrolase</keyword>
<dbReference type="InterPro" id="IPR050765">
    <property type="entry name" value="Riboflavin_Biosynth_HTPR"/>
</dbReference>
<comment type="pathway">
    <text evidence="2 12">Cofactor biosynthesis; riboflavin biosynthesis; 5-amino-6-(D-ribitylamino)uracil from GTP: step 2/4.</text>
</comment>
<evidence type="ECO:0000256" key="7">
    <source>
        <dbReference type="ARBA" id="ARBA00022723"/>
    </source>
</evidence>
<dbReference type="InterPro" id="IPR004794">
    <property type="entry name" value="Eubact_RibD"/>
</dbReference>
<feature type="binding site" evidence="14">
    <location>
        <position position="287"/>
    </location>
    <ligand>
        <name>substrate</name>
    </ligand>
</feature>
<feature type="binding site" evidence="14">
    <location>
        <position position="175"/>
    </location>
    <ligand>
        <name>NADP(+)</name>
        <dbReference type="ChEBI" id="CHEBI:58349"/>
    </ligand>
</feature>
<feature type="binding site" evidence="15">
    <location>
        <position position="54"/>
    </location>
    <ligand>
        <name>Zn(2+)</name>
        <dbReference type="ChEBI" id="CHEBI:29105"/>
        <note>catalytic</note>
    </ligand>
</feature>